<evidence type="ECO:0000256" key="9">
    <source>
        <dbReference type="ARBA" id="ARBA00022989"/>
    </source>
</evidence>
<gene>
    <name evidence="12" type="ORF">A1355_21195</name>
</gene>
<feature type="transmembrane region" description="Helical" evidence="11">
    <location>
        <begin position="76"/>
        <end position="96"/>
    </location>
</feature>
<keyword evidence="4" id="KW-0813">Transport</keyword>
<evidence type="ECO:0000256" key="1">
    <source>
        <dbReference type="ARBA" id="ARBA00003321"/>
    </source>
</evidence>
<dbReference type="InterPro" id="IPR005964">
    <property type="entry name" value="Glc/Gal_transptr_bac"/>
</dbReference>
<keyword evidence="13" id="KW-1185">Reference proteome</keyword>
<feature type="transmembrane region" description="Helical" evidence="11">
    <location>
        <begin position="311"/>
        <end position="330"/>
    </location>
</feature>
<dbReference type="RefSeq" id="WP_064025680.1">
    <property type="nucleotide sequence ID" value="NZ_LUUK01000053.1"/>
</dbReference>
<dbReference type="NCBIfam" id="TIGR01272">
    <property type="entry name" value="gluP"/>
    <property type="match status" value="1"/>
</dbReference>
<comment type="function">
    <text evidence="1">Intake of glucose and galactose.</text>
</comment>
<comment type="similarity">
    <text evidence="3">Belongs to the major facilitator superfamily. FHS transporter (TC 2.A.1.7) family.</text>
</comment>
<evidence type="ECO:0000313" key="12">
    <source>
        <dbReference type="EMBL" id="OAI23881.1"/>
    </source>
</evidence>
<feature type="transmembrane region" description="Helical" evidence="11">
    <location>
        <begin position="370"/>
        <end position="389"/>
    </location>
</feature>
<protein>
    <submittedName>
        <fullName evidence="12">MFS transporter</fullName>
    </submittedName>
</protein>
<evidence type="ECO:0000256" key="11">
    <source>
        <dbReference type="SAM" id="Phobius"/>
    </source>
</evidence>
<feature type="transmembrane region" description="Helical" evidence="11">
    <location>
        <begin position="286"/>
        <end position="304"/>
    </location>
</feature>
<feature type="transmembrane region" description="Helical" evidence="11">
    <location>
        <begin position="244"/>
        <end position="266"/>
    </location>
</feature>
<reference evidence="13" key="1">
    <citation type="submission" date="2016-03" db="EMBL/GenBank/DDBJ databases">
        <authorList>
            <person name="Heylen K."/>
            <person name="De Vos P."/>
            <person name="Vekeman B."/>
        </authorList>
    </citation>
    <scope>NUCLEOTIDE SEQUENCE [LARGE SCALE GENOMIC DNA]</scope>
    <source>
        <strain evidence="13">R-45383</strain>
    </source>
</reference>
<feature type="transmembrane region" description="Helical" evidence="11">
    <location>
        <begin position="336"/>
        <end position="358"/>
    </location>
</feature>
<keyword evidence="5" id="KW-1003">Cell membrane</keyword>
<dbReference type="SUPFAM" id="SSF103473">
    <property type="entry name" value="MFS general substrate transporter"/>
    <property type="match status" value="1"/>
</dbReference>
<keyword evidence="9 11" id="KW-1133">Transmembrane helix</keyword>
<evidence type="ECO:0000256" key="6">
    <source>
        <dbReference type="ARBA" id="ARBA00022519"/>
    </source>
</evidence>
<dbReference type="GO" id="GO:0055056">
    <property type="term" value="F:D-glucose transmembrane transporter activity"/>
    <property type="evidence" value="ECO:0007669"/>
    <property type="project" value="InterPro"/>
</dbReference>
<dbReference type="PANTHER" id="PTHR43702">
    <property type="entry name" value="L-FUCOSE-PROTON SYMPORTER"/>
    <property type="match status" value="1"/>
</dbReference>
<dbReference type="STRING" id="702114.A1355_21195"/>
<accession>A0A177P126</accession>
<sequence>MTDARKAANLHLGSLSILTSLFFIWGFITCLNDILIPHLKAVFTLNYFQAMLIQFCFFAAYFVMSVPSGLLVEKLGYQRGIVIGLAVAGCGCLLFYPAAWLRLYPLFLTAFFVLASGITLLQVAANPYVTVLGPPETASSRLTLTQAFNSLGTTLAPFFGSWLILATAVKSAEQIQGLSAEDLAAYQAVEAAAVQYPYLLLATVLFLLAVVFALLKLPAVEAEASSADGVGGDSRASAWCYPHLVLGALAIFVYVGGEVSIGSFLVSFLSQPDIGGFTDAEAGRYVSFYWGGAMVGRFVGAAAMRSLAPGGVLAFNALSAAGLVAATMLIGGGWAMWTILAVGLFNSIMFPTIFSLALTGLGKHTGQGSGILCAAIVGGAILPVLQGALADRWGIQHAFIVPLLCYLYIGYYGWRCRALQVA</sequence>
<keyword evidence="7" id="KW-0762">Sugar transport</keyword>
<dbReference type="InterPro" id="IPR036259">
    <property type="entry name" value="MFS_trans_sf"/>
</dbReference>
<name>A0A177P126_9GAMM</name>
<keyword evidence="8 11" id="KW-0812">Transmembrane</keyword>
<dbReference type="InterPro" id="IPR011701">
    <property type="entry name" value="MFS"/>
</dbReference>
<dbReference type="PANTHER" id="PTHR43702:SF3">
    <property type="entry name" value="PROTEIN TSGA"/>
    <property type="match status" value="1"/>
</dbReference>
<dbReference type="OrthoDB" id="9795150at2"/>
<evidence type="ECO:0000256" key="4">
    <source>
        <dbReference type="ARBA" id="ARBA00022448"/>
    </source>
</evidence>
<keyword evidence="10 11" id="KW-0472">Membrane</keyword>
<dbReference type="Gene3D" id="1.20.1250.20">
    <property type="entry name" value="MFS general substrate transporter like domains"/>
    <property type="match status" value="2"/>
</dbReference>
<dbReference type="Proteomes" id="UP000077628">
    <property type="component" value="Unassembled WGS sequence"/>
</dbReference>
<evidence type="ECO:0000313" key="13">
    <source>
        <dbReference type="Proteomes" id="UP000077628"/>
    </source>
</evidence>
<evidence type="ECO:0000256" key="7">
    <source>
        <dbReference type="ARBA" id="ARBA00022597"/>
    </source>
</evidence>
<dbReference type="Pfam" id="PF07690">
    <property type="entry name" value="MFS_1"/>
    <property type="match status" value="1"/>
</dbReference>
<feature type="transmembrane region" description="Helical" evidence="11">
    <location>
        <begin position="43"/>
        <end position="64"/>
    </location>
</feature>
<feature type="transmembrane region" description="Helical" evidence="11">
    <location>
        <begin position="12"/>
        <end position="31"/>
    </location>
</feature>
<evidence type="ECO:0000256" key="8">
    <source>
        <dbReference type="ARBA" id="ARBA00022692"/>
    </source>
</evidence>
<dbReference type="GO" id="GO:0005354">
    <property type="term" value="F:galactose transmembrane transporter activity"/>
    <property type="evidence" value="ECO:0007669"/>
    <property type="project" value="InterPro"/>
</dbReference>
<evidence type="ECO:0000256" key="10">
    <source>
        <dbReference type="ARBA" id="ARBA00023136"/>
    </source>
</evidence>
<comment type="caution">
    <text evidence="12">The sequence shown here is derived from an EMBL/GenBank/DDBJ whole genome shotgun (WGS) entry which is preliminary data.</text>
</comment>
<proteinExistence type="inferred from homology"/>
<dbReference type="GO" id="GO:0005886">
    <property type="term" value="C:plasma membrane"/>
    <property type="evidence" value="ECO:0007669"/>
    <property type="project" value="UniProtKB-SubCell"/>
</dbReference>
<dbReference type="AlphaFoldDB" id="A0A177P126"/>
<dbReference type="EMBL" id="LUUK01000053">
    <property type="protein sequence ID" value="OAI23881.1"/>
    <property type="molecule type" value="Genomic_DNA"/>
</dbReference>
<evidence type="ECO:0000256" key="2">
    <source>
        <dbReference type="ARBA" id="ARBA00004429"/>
    </source>
</evidence>
<evidence type="ECO:0000256" key="5">
    <source>
        <dbReference type="ARBA" id="ARBA00022475"/>
    </source>
</evidence>
<organism evidence="12 13">
    <name type="scientific">Methylomonas koyamae</name>
    <dbReference type="NCBI Taxonomy" id="702114"/>
    <lineage>
        <taxon>Bacteria</taxon>
        <taxon>Pseudomonadati</taxon>
        <taxon>Pseudomonadota</taxon>
        <taxon>Gammaproteobacteria</taxon>
        <taxon>Methylococcales</taxon>
        <taxon>Methylococcaceae</taxon>
        <taxon>Methylomonas</taxon>
    </lineage>
</organism>
<feature type="transmembrane region" description="Helical" evidence="11">
    <location>
        <begin position="196"/>
        <end position="215"/>
    </location>
</feature>
<dbReference type="CDD" id="cd17394">
    <property type="entry name" value="MFS_FucP_like"/>
    <property type="match status" value="1"/>
</dbReference>
<dbReference type="GO" id="GO:1904659">
    <property type="term" value="P:D-glucose transmembrane transport"/>
    <property type="evidence" value="ECO:0007669"/>
    <property type="project" value="InterPro"/>
</dbReference>
<evidence type="ECO:0000256" key="3">
    <source>
        <dbReference type="ARBA" id="ARBA00009120"/>
    </source>
</evidence>
<keyword evidence="6" id="KW-0997">Cell inner membrane</keyword>
<dbReference type="InterPro" id="IPR050375">
    <property type="entry name" value="MFS_TsgA-like"/>
</dbReference>
<feature type="transmembrane region" description="Helical" evidence="11">
    <location>
        <begin position="103"/>
        <end position="125"/>
    </location>
</feature>
<comment type="subcellular location">
    <subcellularLocation>
        <location evidence="2">Cell inner membrane</location>
        <topology evidence="2">Multi-pass membrane protein</topology>
    </subcellularLocation>
</comment>
<feature type="transmembrane region" description="Helical" evidence="11">
    <location>
        <begin position="395"/>
        <end position="414"/>
    </location>
</feature>